<evidence type="ECO:0000256" key="1">
    <source>
        <dbReference type="ARBA" id="ARBA00022729"/>
    </source>
</evidence>
<dbReference type="Gene3D" id="2.60.40.10">
    <property type="entry name" value="Immunoglobulins"/>
    <property type="match status" value="1"/>
</dbReference>
<dbReference type="EMBL" id="CP040442">
    <property type="protein sequence ID" value="QOW10578.1"/>
    <property type="molecule type" value="Genomic_DNA"/>
</dbReference>
<dbReference type="NCBIfam" id="TIGR04183">
    <property type="entry name" value="Por_Secre_tail"/>
    <property type="match status" value="1"/>
</dbReference>
<sequence length="1457" mass="153499">MGIGGYAEFYSDSCGGTFLGKISSLPGNITVNKLSATTTYFVKYKNICGETECLSTLTTNTVSIGASASARPLCFNVAAQNASIEYSGTEGSPTKYSITWGDAAIAAGLKNQVDTVFPFTATAGTLNTIAVPAGIATGTYTGSITVKNADGFVSFTNAFTVTVNAVPAVTFTSQPAAFVCANIDVTYSTQESRSNYIWSVSGVLGTDYTITAGGTGNNSNTLTLKWITDGSKTVTVNYKNDSGCSAVSAASATTAVNPFSAGTVAGPQTICYGTSPAALTLSGHTGGVKNWQKATTADFTTGVEDIVSIATTLPSVTIGNLTVNTYFRALVQGVCTDNYSKPVLITVNPLAVGGIVSLAQTICSGTIPSDLILSGQTGTVISWQKAEDIEFTKGVATINNKSNILPGTGMGKITADTYFRAVVQSGACSAVNSEPVLIKVYDVVRNNYLSYAHGTSGLVSATTAEDAKTVLTAPVGTYFATVNFASYGSPTGISPNFVISNACHAATSQSKSEEYLLGKTGTVTIPNATNAFFGIDPCSGTLKHFNVVASYAQPVCKGEKVTITGTVPTGGTGTYTYQWESSTVSATAGFVPLAGANGIDYTSSELTQTTWFRRVVTSCALSTSSIVMVRVNPDLNPGAIANTGQTICSGNTPNMIISSVEAGGGDGTIIYSWRSSVDNYGEDILGATGATYTPLSNLKVTTSYRRYAKDGTCNTTPTVSANTWTVTVNPVSIGGVVSDAQTICSGTAPVDITLSGQIGEVTKWQKATNIDFTTGVIDITSTETTLTGNTIGNLTANTYFRAVVQSGACSVSNSTPVLITVNPNLPASVSIAANTATTICLGTSVTFTATHTNGGLAPTYQWKVNGADVPGATSSTYTTTTLADGAKVTVVMTSNASPCSTGSPATSNVITMTVGSTSKYSSVTGWDHFPNANGLDAVEIASNYSTDLGSFSACSCTVNSGATLTVSKDTFVKVQNHIINNGSILVQSDGNLIQVNDNGTYTGAPTAFTVERISNMKRLDYTYWGSPVKGQIFQKFSPSTVSTRFLEYHENDDIFYPVTWTKEFEIAKGYAIRAPNNFTDARKDFIGPFIGAPNNGVQNFSLASSHTDGGYNLVGNPYASNIDFEKLLSVKDSEGNSNSFKIYGTAYFWTNIVRPPEVQVGSDYDGYNYATYNGTGGVEGASSVGGESIEPTQFIKVGQGFIIKAKSTANAQLLVFNNSIRSDSNDSNFFSKGNASAKDRYWLKLTTPALNVNTILIGYVPHATNSFELDYDAPLMTIGSDSFYSILDQNRLGIQGRQYPLNTLDVVQLGSNQYESGNYTISLDKREGIFDNGQNIYLKDHQTGTLTNILEGSYTFTANAGLTDGRFEIVYQNDLVLATGSTAKDPLIVYRDGNDFIVKSSTKVISEVEVYDTSGRLLLKVKPDHKEIRIEASNLVNGIYVLKIKRDGSVVTKKIMR</sequence>
<dbReference type="RefSeq" id="WP_193810742.1">
    <property type="nucleotide sequence ID" value="NZ_CP040442.1"/>
</dbReference>
<feature type="domain" description="Secretion system C-terminal sorting" evidence="2">
    <location>
        <begin position="1402"/>
        <end position="1455"/>
    </location>
</feature>
<accession>A0A7M2Y8J0</accession>
<evidence type="ECO:0000313" key="3">
    <source>
        <dbReference type="EMBL" id="QOW10578.1"/>
    </source>
</evidence>
<dbReference type="KEGG" id="kfa:Q73A0000_09430"/>
<dbReference type="Pfam" id="PF18962">
    <property type="entry name" value="Por_Secre_tail"/>
    <property type="match status" value="1"/>
</dbReference>
<evidence type="ECO:0000313" key="4">
    <source>
        <dbReference type="Proteomes" id="UP000594195"/>
    </source>
</evidence>
<keyword evidence="1" id="KW-0732">Signal</keyword>
<dbReference type="Proteomes" id="UP000594195">
    <property type="component" value="Chromosome"/>
</dbReference>
<organism evidence="3 4">
    <name type="scientific">Kaistella flava</name>
    <name type="common">ex Peng et al. 2021</name>
    <dbReference type="NCBI Taxonomy" id="2038776"/>
    <lineage>
        <taxon>Bacteria</taxon>
        <taxon>Pseudomonadati</taxon>
        <taxon>Bacteroidota</taxon>
        <taxon>Flavobacteriia</taxon>
        <taxon>Flavobacteriales</taxon>
        <taxon>Weeksellaceae</taxon>
        <taxon>Chryseobacterium group</taxon>
        <taxon>Kaistella</taxon>
    </lineage>
</organism>
<reference evidence="3 4" key="1">
    <citation type="submission" date="2019-05" db="EMBL/GenBank/DDBJ databases">
        <title>Chryseobacterium sp. isolated from King George Island, maritime Antarctica.</title>
        <authorList>
            <person name="Peng X."/>
        </authorList>
    </citation>
    <scope>NUCLEOTIDE SEQUENCE [LARGE SCALE GENOMIC DNA]</scope>
    <source>
        <strain evidence="3 4">7-3A</strain>
    </source>
</reference>
<protein>
    <submittedName>
        <fullName evidence="3">T9SS type A sorting domain-containing protein</fullName>
    </submittedName>
</protein>
<keyword evidence="4" id="KW-1185">Reference proteome</keyword>
<evidence type="ECO:0000259" key="2">
    <source>
        <dbReference type="Pfam" id="PF18962"/>
    </source>
</evidence>
<dbReference type="CDD" id="cd22842">
    <property type="entry name" value="Gal_Rha_Lectin_BGal"/>
    <property type="match status" value="1"/>
</dbReference>
<dbReference type="InterPro" id="IPR026444">
    <property type="entry name" value="Secre_tail"/>
</dbReference>
<proteinExistence type="predicted"/>
<gene>
    <name evidence="3" type="ORF">Q73A0000_09430</name>
</gene>
<dbReference type="InterPro" id="IPR013783">
    <property type="entry name" value="Ig-like_fold"/>
</dbReference>
<name>A0A7M2Y8J0_9FLAO</name>